<gene>
    <name evidence="3" type="ORF">JOF46_003944</name>
</gene>
<evidence type="ECO:0000256" key="1">
    <source>
        <dbReference type="SAM" id="MobiDB-lite"/>
    </source>
</evidence>
<dbReference type="Pfam" id="PF01936">
    <property type="entry name" value="NYN"/>
    <property type="match status" value="1"/>
</dbReference>
<sequence>MGDARRTRRNVAVFLDMENLVGGTPTGASGLKLGELVWGIENLVWESGMGSCSAMVRAYAHWGRPVMAGFQREILEHGVEPVQIFSFDKNIKNAADIELCVDVLSVAYESPWIDVFVIATGDGGFVPLVRRLHAMNKYVIVVSTNAPRSGGVNALLRSVADEYHQIQMSQESMTDPRQPMNEDPPVNTPSAKEHSNIAETAKQKQCASKPNEKNAQPASTVQQTKIDAVSELRRAILAIIKQTPELVVAHRVNAAALGSKLRSEYPQLSYKACGSKTLSDFLNTYCALGVIKPVAAQTPGPSDVLPSSARIPTPTTTEPALVPTPRFFLEAVRKEFTTGTLGHRVRARGTAGMKLSDVGTQLRIAITGFTSPNAGFPYLHQVLDQALDATEYCVIRSEVGSTTVVHSSQS</sequence>
<dbReference type="PANTHER" id="PTHR35811">
    <property type="entry name" value="SLR1870 PROTEIN"/>
    <property type="match status" value="1"/>
</dbReference>
<feature type="compositionally biased region" description="Polar residues" evidence="1">
    <location>
        <begin position="203"/>
        <end position="223"/>
    </location>
</feature>
<feature type="region of interest" description="Disordered" evidence="1">
    <location>
        <begin position="168"/>
        <end position="223"/>
    </location>
</feature>
<dbReference type="CDD" id="cd11297">
    <property type="entry name" value="PIN_LabA-like_N_1"/>
    <property type="match status" value="1"/>
</dbReference>
<dbReference type="PANTHER" id="PTHR35811:SF1">
    <property type="entry name" value="HTH OST-TYPE DOMAIN-CONTAINING PROTEIN"/>
    <property type="match status" value="1"/>
</dbReference>
<reference evidence="3 4" key="1">
    <citation type="submission" date="2021-03" db="EMBL/GenBank/DDBJ databases">
        <title>Sequencing the genomes of 1000 actinobacteria strains.</title>
        <authorList>
            <person name="Klenk H.-P."/>
        </authorList>
    </citation>
    <scope>NUCLEOTIDE SEQUENCE [LARGE SCALE GENOMIC DNA]</scope>
    <source>
        <strain evidence="3 4">DSM 15454</strain>
    </source>
</reference>
<dbReference type="InterPro" id="IPR021139">
    <property type="entry name" value="NYN"/>
</dbReference>
<name>A0ABS4WIJ8_9MICC</name>
<evidence type="ECO:0000259" key="2">
    <source>
        <dbReference type="Pfam" id="PF01936"/>
    </source>
</evidence>
<organism evidence="3 4">
    <name type="scientific">Paeniglutamicibacter psychrophenolicus</name>
    <dbReference type="NCBI Taxonomy" id="257454"/>
    <lineage>
        <taxon>Bacteria</taxon>
        <taxon>Bacillati</taxon>
        <taxon>Actinomycetota</taxon>
        <taxon>Actinomycetes</taxon>
        <taxon>Micrococcales</taxon>
        <taxon>Micrococcaceae</taxon>
        <taxon>Paeniglutamicibacter</taxon>
    </lineage>
</organism>
<dbReference type="Proteomes" id="UP000766570">
    <property type="component" value="Unassembled WGS sequence"/>
</dbReference>
<dbReference type="EMBL" id="JAGIOE010000001">
    <property type="protein sequence ID" value="MBP2376032.1"/>
    <property type="molecule type" value="Genomic_DNA"/>
</dbReference>
<dbReference type="RefSeq" id="WP_281070115.1">
    <property type="nucleotide sequence ID" value="NZ_BAAAMI010000023.1"/>
</dbReference>
<evidence type="ECO:0000313" key="3">
    <source>
        <dbReference type="EMBL" id="MBP2376032.1"/>
    </source>
</evidence>
<protein>
    <recommendedName>
        <fullName evidence="2">NYN domain-containing protein</fullName>
    </recommendedName>
</protein>
<proteinExistence type="predicted"/>
<accession>A0ABS4WIJ8</accession>
<feature type="domain" description="NYN" evidence="2">
    <location>
        <begin position="10"/>
        <end position="166"/>
    </location>
</feature>
<evidence type="ECO:0000313" key="4">
    <source>
        <dbReference type="Proteomes" id="UP000766570"/>
    </source>
</evidence>
<comment type="caution">
    <text evidence="3">The sequence shown here is derived from an EMBL/GenBank/DDBJ whole genome shotgun (WGS) entry which is preliminary data.</text>
</comment>
<keyword evidence="4" id="KW-1185">Reference proteome</keyword>
<dbReference type="Gene3D" id="3.40.50.1010">
    <property type="entry name" value="5'-nuclease"/>
    <property type="match status" value="1"/>
</dbReference>